<protein>
    <submittedName>
        <fullName evidence="2">VOC family protein</fullName>
    </submittedName>
</protein>
<evidence type="ECO:0000259" key="1">
    <source>
        <dbReference type="Pfam" id="PF18029"/>
    </source>
</evidence>
<dbReference type="Gene3D" id="3.10.180.10">
    <property type="entry name" value="2,3-Dihydroxybiphenyl 1,2-Dioxygenase, domain 1"/>
    <property type="match status" value="1"/>
</dbReference>
<evidence type="ECO:0000313" key="3">
    <source>
        <dbReference type="Proteomes" id="UP001596203"/>
    </source>
</evidence>
<name>A0ABW1K4J3_9ACTN</name>
<dbReference type="PANTHER" id="PTHR35908:SF1">
    <property type="entry name" value="CONSERVED PROTEIN"/>
    <property type="match status" value="1"/>
</dbReference>
<evidence type="ECO:0000313" key="2">
    <source>
        <dbReference type="EMBL" id="MFC6016652.1"/>
    </source>
</evidence>
<organism evidence="2 3">
    <name type="scientific">Plantactinospora solaniradicis</name>
    <dbReference type="NCBI Taxonomy" id="1723736"/>
    <lineage>
        <taxon>Bacteria</taxon>
        <taxon>Bacillati</taxon>
        <taxon>Actinomycetota</taxon>
        <taxon>Actinomycetes</taxon>
        <taxon>Micromonosporales</taxon>
        <taxon>Micromonosporaceae</taxon>
        <taxon>Plantactinospora</taxon>
    </lineage>
</organism>
<dbReference type="RefSeq" id="WP_377420237.1">
    <property type="nucleotide sequence ID" value="NZ_JBHSPR010000008.1"/>
</dbReference>
<feature type="domain" description="Glyoxalase-like" evidence="1">
    <location>
        <begin position="6"/>
        <end position="112"/>
    </location>
</feature>
<dbReference type="Pfam" id="PF18029">
    <property type="entry name" value="Glyoxalase_6"/>
    <property type="match status" value="1"/>
</dbReference>
<dbReference type="Proteomes" id="UP001596203">
    <property type="component" value="Unassembled WGS sequence"/>
</dbReference>
<reference evidence="3" key="1">
    <citation type="journal article" date="2019" name="Int. J. Syst. Evol. Microbiol.">
        <title>The Global Catalogue of Microorganisms (GCM) 10K type strain sequencing project: providing services to taxonomists for standard genome sequencing and annotation.</title>
        <authorList>
            <consortium name="The Broad Institute Genomics Platform"/>
            <consortium name="The Broad Institute Genome Sequencing Center for Infectious Disease"/>
            <person name="Wu L."/>
            <person name="Ma J."/>
        </authorList>
    </citation>
    <scope>NUCLEOTIDE SEQUENCE [LARGE SCALE GENOMIC DNA]</scope>
    <source>
        <strain evidence="3">ZS-35-S2</strain>
    </source>
</reference>
<gene>
    <name evidence="2" type="ORF">ACFP2T_10610</name>
</gene>
<dbReference type="PANTHER" id="PTHR35908">
    <property type="entry name" value="HYPOTHETICAL FUSION PROTEIN"/>
    <property type="match status" value="1"/>
</dbReference>
<dbReference type="InterPro" id="IPR041581">
    <property type="entry name" value="Glyoxalase_6"/>
</dbReference>
<dbReference type="EMBL" id="JBHSPR010000008">
    <property type="protein sequence ID" value="MFC6016652.1"/>
    <property type="molecule type" value="Genomic_DNA"/>
</dbReference>
<sequence>MLLRHLTVDCADPYELAGFWSRVTGWPVSDIDKPGDDEVLVEAPAPVPGILFVRVPEAKTVKNRIHFDWLPTERTRDEEVERIVALGAKLHQDHRTADGRGWVTLLDPEGKRVLHRAGQDRVRQLVLRFGSLLDECRRPKPGGDVSQGRIR</sequence>
<proteinExistence type="predicted"/>
<dbReference type="InterPro" id="IPR029068">
    <property type="entry name" value="Glyas_Bleomycin-R_OHBP_Dase"/>
</dbReference>
<dbReference type="SUPFAM" id="SSF54593">
    <property type="entry name" value="Glyoxalase/Bleomycin resistance protein/Dihydroxybiphenyl dioxygenase"/>
    <property type="match status" value="1"/>
</dbReference>
<comment type="caution">
    <text evidence="2">The sequence shown here is derived from an EMBL/GenBank/DDBJ whole genome shotgun (WGS) entry which is preliminary data.</text>
</comment>
<keyword evidence="3" id="KW-1185">Reference proteome</keyword>
<accession>A0ABW1K4J3</accession>